<sequence>MAKQTPSFLRKIWKFKYNFNPILQNKFVLYFLFLLALVQIVYFLNIFDLRSVVFFLIVGFLASFFSKNMIVILFVTLALTNIMKYGVRPSLEGMENAEGEKKEEEVEKSDENSEKEEKSEPLENKTPDMKEVNKDLKEFDNLQKEIITGMKDIGSLLDKAEGFIEKFDKYSIDKEKEKENK</sequence>
<protein>
    <submittedName>
        <fullName evidence="3">Uncharacterized protein</fullName>
    </submittedName>
</protein>
<feature type="region of interest" description="Disordered" evidence="1">
    <location>
        <begin position="94"/>
        <end position="132"/>
    </location>
</feature>
<keyword evidence="2" id="KW-1133">Transmembrane helix</keyword>
<keyword evidence="2" id="KW-0812">Transmembrane</keyword>
<evidence type="ECO:0000313" key="3">
    <source>
        <dbReference type="EMBL" id="QHT25419.1"/>
    </source>
</evidence>
<keyword evidence="2" id="KW-0472">Membrane</keyword>
<reference evidence="3" key="1">
    <citation type="journal article" date="2020" name="Nature">
        <title>Giant virus diversity and host interactions through global metagenomics.</title>
        <authorList>
            <person name="Schulz F."/>
            <person name="Roux S."/>
            <person name="Paez-Espino D."/>
            <person name="Jungbluth S."/>
            <person name="Walsh D.A."/>
            <person name="Denef V.J."/>
            <person name="McMahon K.D."/>
            <person name="Konstantinidis K.T."/>
            <person name="Eloe-Fadrosh E.A."/>
            <person name="Kyrpides N.C."/>
            <person name="Woyke T."/>
        </authorList>
    </citation>
    <scope>NUCLEOTIDE SEQUENCE</scope>
    <source>
        <strain evidence="3">GVMAG-M-3300023179-152</strain>
    </source>
</reference>
<feature type="compositionally biased region" description="Basic and acidic residues" evidence="1">
    <location>
        <begin position="98"/>
        <end position="132"/>
    </location>
</feature>
<accession>A0A6C0EAX5</accession>
<dbReference type="EMBL" id="MN739766">
    <property type="protein sequence ID" value="QHT25419.1"/>
    <property type="molecule type" value="Genomic_DNA"/>
</dbReference>
<evidence type="ECO:0000256" key="2">
    <source>
        <dbReference type="SAM" id="Phobius"/>
    </source>
</evidence>
<evidence type="ECO:0000256" key="1">
    <source>
        <dbReference type="SAM" id="MobiDB-lite"/>
    </source>
</evidence>
<feature type="transmembrane region" description="Helical" evidence="2">
    <location>
        <begin position="53"/>
        <end position="79"/>
    </location>
</feature>
<feature type="transmembrane region" description="Helical" evidence="2">
    <location>
        <begin position="27"/>
        <end position="47"/>
    </location>
</feature>
<dbReference type="AlphaFoldDB" id="A0A6C0EAX5"/>
<proteinExistence type="predicted"/>
<organism evidence="3">
    <name type="scientific">viral metagenome</name>
    <dbReference type="NCBI Taxonomy" id="1070528"/>
    <lineage>
        <taxon>unclassified sequences</taxon>
        <taxon>metagenomes</taxon>
        <taxon>organismal metagenomes</taxon>
    </lineage>
</organism>
<name>A0A6C0EAX5_9ZZZZ</name>